<dbReference type="CDD" id="cd01448">
    <property type="entry name" value="TST_Repeat_1"/>
    <property type="match status" value="1"/>
</dbReference>
<keyword evidence="2" id="KW-0677">Repeat</keyword>
<dbReference type="EMBL" id="KZ454995">
    <property type="protein sequence ID" value="PKI82430.1"/>
    <property type="molecule type" value="Genomic_DNA"/>
</dbReference>
<accession>A0A2N1J7B4</accession>
<reference evidence="4 5" key="1">
    <citation type="submission" date="2017-10" db="EMBL/GenBank/DDBJ databases">
        <title>A novel species of cold-tolerant Malassezia isolated from bats.</title>
        <authorList>
            <person name="Lorch J.M."/>
            <person name="Palmer J.M."/>
            <person name="Vanderwolf K.J."/>
            <person name="Schmidt K.Z."/>
            <person name="Verant M.L."/>
            <person name="Weller T.J."/>
            <person name="Blehert D.S."/>
        </authorList>
    </citation>
    <scope>NUCLEOTIDE SEQUENCE [LARGE SCALE GENOMIC DNA]</scope>
    <source>
        <strain evidence="4 5">NWHC:44797-103</strain>
    </source>
</reference>
<dbReference type="SUPFAM" id="SSF52821">
    <property type="entry name" value="Rhodanese/Cell cycle control phosphatase"/>
    <property type="match status" value="2"/>
</dbReference>
<evidence type="ECO:0000256" key="2">
    <source>
        <dbReference type="ARBA" id="ARBA00022737"/>
    </source>
</evidence>
<dbReference type="PROSITE" id="PS50206">
    <property type="entry name" value="RHODANESE_3"/>
    <property type="match status" value="2"/>
</dbReference>
<dbReference type="STRING" id="2020962.A0A2N1J7B4"/>
<evidence type="ECO:0000313" key="4">
    <source>
        <dbReference type="EMBL" id="PKI82430.1"/>
    </source>
</evidence>
<feature type="domain" description="Rhodanese" evidence="3">
    <location>
        <begin position="57"/>
        <end position="149"/>
    </location>
</feature>
<dbReference type="Gene3D" id="3.40.250.10">
    <property type="entry name" value="Rhodanese-like domain"/>
    <property type="match status" value="2"/>
</dbReference>
<dbReference type="OrthoDB" id="270167at2759"/>
<name>A0A2N1J7B4_9BASI</name>
<dbReference type="PANTHER" id="PTHR11364:SF27">
    <property type="entry name" value="SULFURTRANSFERASE"/>
    <property type="match status" value="1"/>
</dbReference>
<dbReference type="InterPro" id="IPR036873">
    <property type="entry name" value="Rhodanese-like_dom_sf"/>
</dbReference>
<evidence type="ECO:0000256" key="1">
    <source>
        <dbReference type="ARBA" id="ARBA00022679"/>
    </source>
</evidence>
<dbReference type="Proteomes" id="UP000232875">
    <property type="component" value="Unassembled WGS sequence"/>
</dbReference>
<keyword evidence="5" id="KW-1185">Reference proteome</keyword>
<keyword evidence="1" id="KW-0808">Transferase</keyword>
<dbReference type="PANTHER" id="PTHR11364">
    <property type="entry name" value="THIOSULFATE SULFERTANSFERASE"/>
    <property type="match status" value="1"/>
</dbReference>
<evidence type="ECO:0000259" key="3">
    <source>
        <dbReference type="PROSITE" id="PS50206"/>
    </source>
</evidence>
<dbReference type="Pfam" id="PF00581">
    <property type="entry name" value="Rhodanese"/>
    <property type="match status" value="2"/>
</dbReference>
<organism evidence="4 5">
    <name type="scientific">Malassezia vespertilionis</name>
    <dbReference type="NCBI Taxonomy" id="2020962"/>
    <lineage>
        <taxon>Eukaryota</taxon>
        <taxon>Fungi</taxon>
        <taxon>Dikarya</taxon>
        <taxon>Basidiomycota</taxon>
        <taxon>Ustilaginomycotina</taxon>
        <taxon>Malasseziomycetes</taxon>
        <taxon>Malasseziales</taxon>
        <taxon>Malasseziaceae</taxon>
        <taxon>Malassezia</taxon>
    </lineage>
</organism>
<sequence length="331" mass="35028">MSLAAHTAIPPLLLSATQLSGLLKSADPPRILDATWFLNMPNQAPRSGHAEYLHGPRIPGALYWDVDLVATRGEAVRNLPHMMPSASVFAEAATKHGVSPKTHVVVYDAQGIFSAPRTAFTFKAFGHEAVSVLDGGMPAWVEAGLPLDTAALKEDPHVEPATYAAPTLQENWIRSFDEMLANAKQGARAQTVLDARPAARFDGSTPEPRPGMASGHIPGARSLPFLSVLASHTTSDSRMPGCTYTTLKPQHELWKAVSDALGGGDAIEQLRHDGSAKGSAGASLSCGSGMTASILWLALQQLGVHGAIYDESWMGWGKRAADGEAPVETSQ</sequence>
<dbReference type="CDD" id="cd01449">
    <property type="entry name" value="TST_Repeat_2"/>
    <property type="match status" value="1"/>
</dbReference>
<dbReference type="AlphaFoldDB" id="A0A2N1J7B4"/>
<dbReference type="SMART" id="SM00450">
    <property type="entry name" value="RHOD"/>
    <property type="match status" value="2"/>
</dbReference>
<proteinExistence type="predicted"/>
<evidence type="ECO:0000313" key="5">
    <source>
        <dbReference type="Proteomes" id="UP000232875"/>
    </source>
</evidence>
<dbReference type="GO" id="GO:0004792">
    <property type="term" value="F:thiosulfate-cyanide sulfurtransferase activity"/>
    <property type="evidence" value="ECO:0007669"/>
    <property type="project" value="TreeGrafter"/>
</dbReference>
<dbReference type="InterPro" id="IPR045078">
    <property type="entry name" value="TST/MPST-like"/>
</dbReference>
<feature type="domain" description="Rhodanese" evidence="3">
    <location>
        <begin position="186"/>
        <end position="325"/>
    </location>
</feature>
<gene>
    <name evidence="4" type="ORF">MVES_003707</name>
</gene>
<dbReference type="GO" id="GO:0005739">
    <property type="term" value="C:mitochondrion"/>
    <property type="evidence" value="ECO:0007669"/>
    <property type="project" value="TreeGrafter"/>
</dbReference>
<protein>
    <recommendedName>
        <fullName evidence="3">Rhodanese domain-containing protein</fullName>
    </recommendedName>
</protein>
<dbReference type="InterPro" id="IPR001763">
    <property type="entry name" value="Rhodanese-like_dom"/>
</dbReference>